<reference evidence="2" key="1">
    <citation type="submission" date="2023-03" db="EMBL/GenBank/DDBJ databases">
        <title>Massive genome expansion in bonnet fungi (Mycena s.s.) driven by repeated elements and novel gene families across ecological guilds.</title>
        <authorList>
            <consortium name="Lawrence Berkeley National Laboratory"/>
            <person name="Harder C.B."/>
            <person name="Miyauchi S."/>
            <person name="Viragh M."/>
            <person name="Kuo A."/>
            <person name="Thoen E."/>
            <person name="Andreopoulos B."/>
            <person name="Lu D."/>
            <person name="Skrede I."/>
            <person name="Drula E."/>
            <person name="Henrissat B."/>
            <person name="Morin E."/>
            <person name="Kohler A."/>
            <person name="Barry K."/>
            <person name="LaButti K."/>
            <person name="Morin E."/>
            <person name="Salamov A."/>
            <person name="Lipzen A."/>
            <person name="Mereny Z."/>
            <person name="Hegedus B."/>
            <person name="Baldrian P."/>
            <person name="Stursova M."/>
            <person name="Weitz H."/>
            <person name="Taylor A."/>
            <person name="Grigoriev I.V."/>
            <person name="Nagy L.G."/>
            <person name="Martin F."/>
            <person name="Kauserud H."/>
        </authorList>
    </citation>
    <scope>NUCLEOTIDE SEQUENCE</scope>
    <source>
        <strain evidence="2">9284</strain>
    </source>
</reference>
<dbReference type="AlphaFoldDB" id="A0AAD7FXI4"/>
<feature type="compositionally biased region" description="Polar residues" evidence="1">
    <location>
        <begin position="26"/>
        <end position="42"/>
    </location>
</feature>
<organism evidence="2 3">
    <name type="scientific">Roridomyces roridus</name>
    <dbReference type="NCBI Taxonomy" id="1738132"/>
    <lineage>
        <taxon>Eukaryota</taxon>
        <taxon>Fungi</taxon>
        <taxon>Dikarya</taxon>
        <taxon>Basidiomycota</taxon>
        <taxon>Agaricomycotina</taxon>
        <taxon>Agaricomycetes</taxon>
        <taxon>Agaricomycetidae</taxon>
        <taxon>Agaricales</taxon>
        <taxon>Marasmiineae</taxon>
        <taxon>Mycenaceae</taxon>
        <taxon>Roridomyces</taxon>
    </lineage>
</organism>
<sequence>MSADPSYHPGRSTSLQQLPPREPSTRIVTPTQDPAMQATPLTDRTRTPLIHQSRLVNGTLPLHQDVENRASGVAFHPSLMSREPPNNPSRLLRGQFGADISPAQETAEQQTTAQEPAEATQEPIAQEQDNVSAPLVLDTGREYGQTALFLPDTSENEDEQAPLESPPPLVQSSDRRRRPRSRGPQRIVLEGQEDSEFQKALQQIASEHGIHYQDPSVPSPEEAHKLQAALVFVGLIIARPVVHLCVLDLPATPTISDLIQKFRSASPLFCHAVGKITRGSMALAVSQMPLRPDSDFLGDYQTGHQDIGIFAPAEILQASSFSTTIVPPAFRDAQETKDLLASKNLPPGTPCYVMYLTHMNANVAQVSLPLTFASTQTPTSTLPATSTVYTYLSSRFGDVKEVQTRVQAGVLGAAYKGLQFTRVVFEVTTALGMDWSSTGLPTPPAVDVEGGLSVGWEQVAEWCPGCPSLSTFRNWRRIFMNCHSAYMTLCSVQERRHSVAEELKTQAELLGELVAGLPRKDHARVPPEYRALGSQTWEQWEKHAKTVLDYYQTV</sequence>
<evidence type="ECO:0000256" key="1">
    <source>
        <dbReference type="SAM" id="MobiDB-lite"/>
    </source>
</evidence>
<evidence type="ECO:0000313" key="3">
    <source>
        <dbReference type="Proteomes" id="UP001221142"/>
    </source>
</evidence>
<gene>
    <name evidence="2" type="ORF">FB45DRAFT_1020259</name>
</gene>
<name>A0AAD7FXI4_9AGAR</name>
<evidence type="ECO:0000313" key="2">
    <source>
        <dbReference type="EMBL" id="KAJ7648049.1"/>
    </source>
</evidence>
<comment type="caution">
    <text evidence="2">The sequence shown here is derived from an EMBL/GenBank/DDBJ whole genome shotgun (WGS) entry which is preliminary data.</text>
</comment>
<feature type="compositionally biased region" description="Low complexity" evidence="1">
    <location>
        <begin position="103"/>
        <end position="128"/>
    </location>
</feature>
<accession>A0AAD7FXI4</accession>
<proteinExistence type="predicted"/>
<protein>
    <submittedName>
        <fullName evidence="2">Uncharacterized protein</fullName>
    </submittedName>
</protein>
<feature type="region of interest" description="Disordered" evidence="1">
    <location>
        <begin position="153"/>
        <end position="193"/>
    </location>
</feature>
<dbReference type="Proteomes" id="UP001221142">
    <property type="component" value="Unassembled WGS sequence"/>
</dbReference>
<dbReference type="EMBL" id="JARKIF010000002">
    <property type="protein sequence ID" value="KAJ7648049.1"/>
    <property type="molecule type" value="Genomic_DNA"/>
</dbReference>
<feature type="region of interest" description="Disordered" evidence="1">
    <location>
        <begin position="103"/>
        <end position="130"/>
    </location>
</feature>
<keyword evidence="3" id="KW-1185">Reference proteome</keyword>
<feature type="region of interest" description="Disordered" evidence="1">
    <location>
        <begin position="1"/>
        <end position="47"/>
    </location>
</feature>